<organism evidence="1 2">
    <name type="scientific">Ignisphaera aggregans</name>
    <dbReference type="NCBI Taxonomy" id="334771"/>
    <lineage>
        <taxon>Archaea</taxon>
        <taxon>Thermoproteota</taxon>
        <taxon>Thermoprotei</taxon>
        <taxon>Desulfurococcales</taxon>
        <taxon>Desulfurococcaceae</taxon>
        <taxon>Ignisphaera</taxon>
    </lineage>
</organism>
<feature type="non-terminal residue" evidence="1">
    <location>
        <position position="66"/>
    </location>
</feature>
<dbReference type="Proteomes" id="UP000605805">
    <property type="component" value="Unassembled WGS sequence"/>
</dbReference>
<gene>
    <name evidence="1" type="ORF">EYH02_05660</name>
</gene>
<reference evidence="1" key="1">
    <citation type="journal article" date="2020" name="ISME J.">
        <title>Gammaproteobacteria mediating utilization of methyl-, sulfur- and petroleum organic compounds in deep ocean hydrothermal plumes.</title>
        <authorList>
            <person name="Zhou Z."/>
            <person name="Liu Y."/>
            <person name="Pan J."/>
            <person name="Cron B.R."/>
            <person name="Toner B.M."/>
            <person name="Anantharaman K."/>
            <person name="Breier J.A."/>
            <person name="Dick G.J."/>
            <person name="Li M."/>
        </authorList>
    </citation>
    <scope>NUCLEOTIDE SEQUENCE</scope>
    <source>
        <strain evidence="1">SZUA-1435</strain>
    </source>
</reference>
<evidence type="ECO:0000313" key="1">
    <source>
        <dbReference type="EMBL" id="HIP57530.1"/>
    </source>
</evidence>
<comment type="caution">
    <text evidence="1">The sequence shown here is derived from an EMBL/GenBank/DDBJ whole genome shotgun (WGS) entry which is preliminary data.</text>
</comment>
<proteinExistence type="predicted"/>
<dbReference type="EMBL" id="DQTV01000111">
    <property type="protein sequence ID" value="HIP57530.1"/>
    <property type="molecule type" value="Genomic_DNA"/>
</dbReference>
<protein>
    <submittedName>
        <fullName evidence="1">Uncharacterized protein</fullName>
    </submittedName>
</protein>
<sequence length="66" mass="7971">MRSWLRSELQNVIKAEVRQGIKVKLRERKIPEEKRRIVEEAKDLLRKYRTFALLDLSNMPSKVITY</sequence>
<dbReference type="AlphaFoldDB" id="A0A833DU22"/>
<evidence type="ECO:0000313" key="2">
    <source>
        <dbReference type="Proteomes" id="UP000605805"/>
    </source>
</evidence>
<name>A0A833DU22_9CREN</name>
<accession>A0A833DU22</accession>